<sequence length="658" mass="72024">MKKKIKRILVYSIIAIITLLPIVSQAATVTSGGSTGGSFTTIERYPDGGWRNFIGNINLHRTAGYGGNLYCTNPFVTFSAGEKTVMPIQNAYPAMSQSDINYVAAGVDYILNKYPLGSSMEREALAQAFVWNALSGKAGYNLSDFNMSGTGANLYADAIQKASVYANSVRNSAQGSGIVYVSGDGTQDVASFTVSYGGYLTLIKETASNRELVNLCQENYSLAGATYRVSGSPNMDQNAGELVVNADGTSNTISLPSGTYYVKEIVAPKGYRLDTKVYTINVTSGQTSTLRVSDEPIFDPLSLRVQKKAIEKTDKNLSLEGAEYTVKYYKEKTNDLTGLIPFRTWVFTTKKLGNDFIGFKIDDQYKIGGDELFKNENGIPVGLAGTYTVEETKAPNGYVKTDGIISTQIIDSDHHGQAINVLKDVVDEEKVITVEVDKVSEEKTGVKTKISGATMQLKKADGTVVETWTTEKDKSKTFKGLPAGKYILHEKKAPDGYVTAKDIEFEVLAVSEVQKVEMIDEITKTEFTKTDAKTGKLLKGATMQILDEHGNVVKEWLSEDKPTKFEKLPAGKYTLHEAKAPKGYELAKDIEFEVKDTTDVQTFTMADKTKVGKVVFFKPNNVNTGDHSNLYIFGLSFIFAIALTIFMAVAKKEKGRNK</sequence>
<evidence type="ECO:0000313" key="6">
    <source>
        <dbReference type="EMBL" id="DAD85843.1"/>
    </source>
</evidence>
<keyword evidence="4" id="KW-1133">Transmembrane helix</keyword>
<organism evidence="6">
    <name type="scientific">Siphoviridae sp. ctutT7</name>
    <dbReference type="NCBI Taxonomy" id="2826506"/>
    <lineage>
        <taxon>Viruses</taxon>
        <taxon>Duplodnaviria</taxon>
        <taxon>Heunggongvirae</taxon>
        <taxon>Uroviricota</taxon>
        <taxon>Caudoviricetes</taxon>
    </lineage>
</organism>
<dbReference type="InterPro" id="IPR041033">
    <property type="entry name" value="SpaA_PFL_dom_1"/>
</dbReference>
<feature type="domain" description="SpaA-like prealbumin fold" evidence="5">
    <location>
        <begin position="220"/>
        <end position="295"/>
    </location>
</feature>
<evidence type="ECO:0000256" key="1">
    <source>
        <dbReference type="ARBA" id="ARBA00007257"/>
    </source>
</evidence>
<evidence type="ECO:0000256" key="4">
    <source>
        <dbReference type="SAM" id="Phobius"/>
    </source>
</evidence>
<feature type="transmembrane region" description="Helical" evidence="4">
    <location>
        <begin position="630"/>
        <end position="650"/>
    </location>
</feature>
<dbReference type="Pfam" id="PF17802">
    <property type="entry name" value="SpaA"/>
    <property type="match status" value="3"/>
</dbReference>
<evidence type="ECO:0000256" key="3">
    <source>
        <dbReference type="ARBA" id="ARBA00022729"/>
    </source>
</evidence>
<keyword evidence="2" id="KW-0964">Secreted</keyword>
<keyword evidence="4" id="KW-0812">Transmembrane</keyword>
<dbReference type="EMBL" id="BK014989">
    <property type="protein sequence ID" value="DAD85843.1"/>
    <property type="molecule type" value="Genomic_DNA"/>
</dbReference>
<dbReference type="Gene3D" id="2.60.40.10">
    <property type="entry name" value="Immunoglobulins"/>
    <property type="match status" value="4"/>
</dbReference>
<name>A0A8S5MVB0_9CAUD</name>
<keyword evidence="4" id="KW-0472">Membrane</keyword>
<comment type="similarity">
    <text evidence="1">Belongs to the serine-aspartate repeat-containing protein (SDr) family.</text>
</comment>
<dbReference type="PANTHER" id="PTHR36108:SF13">
    <property type="entry name" value="COLOSSIN-B-RELATED"/>
    <property type="match status" value="1"/>
</dbReference>
<evidence type="ECO:0000259" key="5">
    <source>
        <dbReference type="Pfam" id="PF17802"/>
    </source>
</evidence>
<feature type="domain" description="SpaA-like prealbumin fold" evidence="5">
    <location>
        <begin position="525"/>
        <end position="608"/>
    </location>
</feature>
<evidence type="ECO:0000256" key="2">
    <source>
        <dbReference type="ARBA" id="ARBA00022525"/>
    </source>
</evidence>
<accession>A0A8S5MVB0</accession>
<proteinExistence type="inferred from homology"/>
<reference evidence="6" key="1">
    <citation type="journal article" date="2021" name="Proc. Natl. Acad. Sci. U.S.A.">
        <title>A Catalog of Tens of Thousands of Viruses from Human Metagenomes Reveals Hidden Associations with Chronic Diseases.</title>
        <authorList>
            <person name="Tisza M.J."/>
            <person name="Buck C.B."/>
        </authorList>
    </citation>
    <scope>NUCLEOTIDE SEQUENCE</scope>
    <source>
        <strain evidence="6">CtutT7</strain>
    </source>
</reference>
<dbReference type="SUPFAM" id="SSF49478">
    <property type="entry name" value="Cna protein B-type domain"/>
    <property type="match status" value="1"/>
</dbReference>
<feature type="domain" description="SpaA-like prealbumin fold" evidence="5">
    <location>
        <begin position="441"/>
        <end position="520"/>
    </location>
</feature>
<keyword evidence="3" id="KW-0732">Signal</keyword>
<dbReference type="InterPro" id="IPR013783">
    <property type="entry name" value="Ig-like_fold"/>
</dbReference>
<protein>
    <submittedName>
        <fullName evidence="6">Putative outer membrane protein</fullName>
    </submittedName>
</protein>
<dbReference type="PANTHER" id="PTHR36108">
    <property type="entry name" value="COLOSSIN-B-RELATED"/>
    <property type="match status" value="1"/>
</dbReference>